<comment type="similarity">
    <text evidence="2 10">Belongs to the CAF20 family.</text>
</comment>
<keyword evidence="4 10" id="KW-0963">Cytoplasm</keyword>
<protein>
    <recommendedName>
        <fullName evidence="3 10">Cap-associated protein CAF20</fullName>
    </recommendedName>
</protein>
<reference evidence="12 13" key="2">
    <citation type="submission" date="2019-11" db="EMBL/GenBank/DDBJ databases">
        <authorList>
            <person name="Lu H."/>
        </authorList>
    </citation>
    <scope>NUCLEOTIDE SEQUENCE [LARGE SCALE GENOMIC DNA]</scope>
    <source>
        <strain evidence="12 13">FIM1</strain>
    </source>
</reference>
<evidence type="ECO:0000256" key="6">
    <source>
        <dbReference type="ARBA" id="ARBA00022553"/>
    </source>
</evidence>
<sequence>MSYERANKQSHSVQAANLQQYLVISPQLKMIRYTEEELLQLKPTEPVKPNFDVDEFNSIIEKVKEIQGAHEEEFSHFSRRRSSHHHVKPKFKHLKPKITTDEEGWSTLETAPAVRRKSTADEEEVSIPIAQETLKVKPNKHISSSRPADARDVVADKPTKAFNAFAALGSDEEEEEDDDEE</sequence>
<evidence type="ECO:0000313" key="12">
    <source>
        <dbReference type="EMBL" id="QGN13897.1"/>
    </source>
</evidence>
<gene>
    <name evidence="12" type="primary">CAF20</name>
    <name evidence="12" type="ORF">FIM1_544</name>
</gene>
<evidence type="ECO:0000256" key="4">
    <source>
        <dbReference type="ARBA" id="ARBA00022490"/>
    </source>
</evidence>
<evidence type="ECO:0000256" key="3">
    <source>
        <dbReference type="ARBA" id="ARBA00020270"/>
    </source>
</evidence>
<organism evidence="12 13">
    <name type="scientific">Kluyveromyces marxianus</name>
    <name type="common">Yeast</name>
    <name type="synonym">Candida kefyr</name>
    <dbReference type="NCBI Taxonomy" id="4911"/>
    <lineage>
        <taxon>Eukaryota</taxon>
        <taxon>Fungi</taxon>
        <taxon>Dikarya</taxon>
        <taxon>Ascomycota</taxon>
        <taxon>Saccharomycotina</taxon>
        <taxon>Saccharomycetes</taxon>
        <taxon>Saccharomycetales</taxon>
        <taxon>Saccharomycetaceae</taxon>
        <taxon>Kluyveromyces</taxon>
    </lineage>
</organism>
<feature type="region of interest" description="Disordered" evidence="11">
    <location>
        <begin position="74"/>
        <end position="98"/>
    </location>
</feature>
<evidence type="ECO:0000256" key="7">
    <source>
        <dbReference type="ARBA" id="ARBA00022845"/>
    </source>
</evidence>
<keyword evidence="7 10" id="KW-0810">Translation regulation</keyword>
<keyword evidence="13" id="KW-1185">Reference proteome</keyword>
<evidence type="ECO:0000256" key="9">
    <source>
        <dbReference type="ARBA" id="ARBA00023193"/>
    </source>
</evidence>
<dbReference type="InterPro" id="IPR031456">
    <property type="entry name" value="Caf20"/>
</dbReference>
<evidence type="ECO:0000256" key="1">
    <source>
        <dbReference type="ARBA" id="ARBA00004496"/>
    </source>
</evidence>
<reference evidence="12 13" key="1">
    <citation type="submission" date="2016-03" db="EMBL/GenBank/DDBJ databases">
        <title>How can Kluyveromyces marxianus grow so fast - potential evolutionary course in Saccharomyces Complex revealed by comparative genomics.</title>
        <authorList>
            <person name="Mo W."/>
            <person name="Lu W."/>
            <person name="Yang X."/>
            <person name="Qi J."/>
            <person name="Lv H."/>
        </authorList>
    </citation>
    <scope>NUCLEOTIDE SEQUENCE [LARGE SCALE GENOMIC DNA]</scope>
    <source>
        <strain evidence="12 13">FIM1</strain>
    </source>
</reference>
<evidence type="ECO:0000256" key="5">
    <source>
        <dbReference type="ARBA" id="ARBA00022540"/>
    </source>
</evidence>
<evidence type="ECO:0000256" key="8">
    <source>
        <dbReference type="ARBA" id="ARBA00022917"/>
    </source>
</evidence>
<feature type="region of interest" description="Disordered" evidence="11">
    <location>
        <begin position="137"/>
        <end position="156"/>
    </location>
</feature>
<proteinExistence type="inferred from homology"/>
<feature type="compositionally biased region" description="Basic residues" evidence="11">
    <location>
        <begin position="77"/>
        <end position="96"/>
    </location>
</feature>
<dbReference type="Pfam" id="PF17052">
    <property type="entry name" value="CAF20"/>
    <property type="match status" value="1"/>
</dbReference>
<comment type="function">
    <text evidence="10">Acts as an inhibitor of cap-dependent translation. Competes with eIF4G1 and EAP1 for binding to eIF4E and interferes with the formation of the eIF4F complex, inhibiting translation and stabilizing mRNA.</text>
</comment>
<evidence type="ECO:0000256" key="11">
    <source>
        <dbReference type="SAM" id="MobiDB-lite"/>
    </source>
</evidence>
<accession>A0ABX6ES93</accession>
<name>A0ABX6ES93_KLUMA</name>
<evidence type="ECO:0000256" key="2">
    <source>
        <dbReference type="ARBA" id="ARBA00006057"/>
    </source>
</evidence>
<evidence type="ECO:0000313" key="13">
    <source>
        <dbReference type="Proteomes" id="UP000422736"/>
    </source>
</evidence>
<keyword evidence="5 10" id="KW-0396">Initiation factor</keyword>
<dbReference type="EMBL" id="CP015054">
    <property type="protein sequence ID" value="QGN13897.1"/>
    <property type="molecule type" value="Genomic_DNA"/>
</dbReference>
<keyword evidence="9 10" id="KW-0652">Protein synthesis inhibitor</keyword>
<keyword evidence="6" id="KW-0597">Phosphoprotein</keyword>
<comment type="subcellular location">
    <subcellularLocation>
        <location evidence="1 10">Cytoplasm</location>
    </subcellularLocation>
</comment>
<evidence type="ECO:0000256" key="10">
    <source>
        <dbReference type="RuleBase" id="RU363005"/>
    </source>
</evidence>
<dbReference type="Proteomes" id="UP000422736">
    <property type="component" value="Chromosome 1"/>
</dbReference>
<keyword evidence="8 10" id="KW-0648">Protein biosynthesis</keyword>